<name>A0AAF3EVY8_9BILA</name>
<dbReference type="AlphaFoldDB" id="A0AAF3EVY8"/>
<accession>A0AAF3EVY8</accession>
<evidence type="ECO:0000313" key="4">
    <source>
        <dbReference type="WBParaSite" id="MBELARI_LOCUS18367"/>
    </source>
</evidence>
<keyword evidence="2" id="KW-1133">Transmembrane helix</keyword>
<keyword evidence="3" id="KW-1185">Reference proteome</keyword>
<dbReference type="Proteomes" id="UP000887575">
    <property type="component" value="Unassembled WGS sequence"/>
</dbReference>
<evidence type="ECO:0000313" key="3">
    <source>
        <dbReference type="Proteomes" id="UP000887575"/>
    </source>
</evidence>
<reference evidence="4" key="1">
    <citation type="submission" date="2024-02" db="UniProtKB">
        <authorList>
            <consortium name="WormBaseParasite"/>
        </authorList>
    </citation>
    <scope>IDENTIFICATION</scope>
</reference>
<feature type="region of interest" description="Disordered" evidence="1">
    <location>
        <begin position="1"/>
        <end position="23"/>
    </location>
</feature>
<evidence type="ECO:0000256" key="2">
    <source>
        <dbReference type="SAM" id="Phobius"/>
    </source>
</evidence>
<proteinExistence type="predicted"/>
<keyword evidence="2" id="KW-0472">Membrane</keyword>
<organism evidence="3 4">
    <name type="scientific">Mesorhabditis belari</name>
    <dbReference type="NCBI Taxonomy" id="2138241"/>
    <lineage>
        <taxon>Eukaryota</taxon>
        <taxon>Metazoa</taxon>
        <taxon>Ecdysozoa</taxon>
        <taxon>Nematoda</taxon>
        <taxon>Chromadorea</taxon>
        <taxon>Rhabditida</taxon>
        <taxon>Rhabditina</taxon>
        <taxon>Rhabditomorpha</taxon>
        <taxon>Rhabditoidea</taxon>
        <taxon>Rhabditidae</taxon>
        <taxon>Mesorhabditinae</taxon>
        <taxon>Mesorhabditis</taxon>
    </lineage>
</organism>
<sequence>MEMYLADDYPSSETPKTELITDPRFLPDDERTFPAISMGSAMLGITMAGFVCIIFYIFIKFGQENRAEKRWGSPKTSKPKPFVVEEVQSAPASICSLKLIDEQPEVV</sequence>
<evidence type="ECO:0000256" key="1">
    <source>
        <dbReference type="SAM" id="MobiDB-lite"/>
    </source>
</evidence>
<keyword evidence="2" id="KW-0812">Transmembrane</keyword>
<protein>
    <submittedName>
        <fullName evidence="4">Uncharacterized protein</fullName>
    </submittedName>
</protein>
<dbReference type="WBParaSite" id="MBELARI_LOCUS18367">
    <property type="protein sequence ID" value="MBELARI_LOCUS18367"/>
    <property type="gene ID" value="MBELARI_LOCUS18367"/>
</dbReference>
<feature type="transmembrane region" description="Helical" evidence="2">
    <location>
        <begin position="35"/>
        <end position="59"/>
    </location>
</feature>